<sequence>RGEIRGAAEPAMACWERDWWQKRHCECTWTKAALWLAFLLLTGGLIAPFAVVKPPTATAGYAFLTRFELSPSPNSTAKPPPLQLLSYNATVHIALRNPNLYRGISYLALAAFSFNGTRFDDESSAAGVVDLYLDAQEEKTVRLEVGGVDRKLPAAGAAEFARQKEAGWFEVEVRLDAVVQYDMARKTWCPLDIICPLRLQLVDSDVAAIAFNKTKCTILRVKISGC</sequence>
<evidence type="ECO:0000313" key="5">
    <source>
        <dbReference type="Proteomes" id="UP000015105"/>
    </source>
</evidence>
<evidence type="ECO:0008006" key="6">
    <source>
        <dbReference type="Google" id="ProtNLM"/>
    </source>
</evidence>
<evidence type="ECO:0000256" key="1">
    <source>
        <dbReference type="ARBA" id="ARBA00004370"/>
    </source>
</evidence>
<keyword evidence="3" id="KW-1133">Transmembrane helix</keyword>
<dbReference type="InterPro" id="IPR044839">
    <property type="entry name" value="NDR1-like"/>
</dbReference>
<reference evidence="4" key="5">
    <citation type="journal article" date="2021" name="G3 (Bethesda)">
        <title>Aegilops tauschii genome assembly Aet v5.0 features greater sequence contiguity and improved annotation.</title>
        <authorList>
            <person name="Wang L."/>
            <person name="Zhu T."/>
            <person name="Rodriguez J.C."/>
            <person name="Deal K.R."/>
            <person name="Dubcovsky J."/>
            <person name="McGuire P.E."/>
            <person name="Lux T."/>
            <person name="Spannagl M."/>
            <person name="Mayer K.F.X."/>
            <person name="Baldrich P."/>
            <person name="Meyers B.C."/>
            <person name="Huo N."/>
            <person name="Gu Y.Q."/>
            <person name="Zhou H."/>
            <person name="Devos K.M."/>
            <person name="Bennetzen J.L."/>
            <person name="Unver T."/>
            <person name="Budak H."/>
            <person name="Gulick P.J."/>
            <person name="Galiba G."/>
            <person name="Kalapos B."/>
            <person name="Nelson D.R."/>
            <person name="Li P."/>
            <person name="You F.M."/>
            <person name="Luo M.C."/>
            <person name="Dvorak J."/>
        </authorList>
    </citation>
    <scope>NUCLEOTIDE SEQUENCE [LARGE SCALE GENOMIC DNA]</scope>
    <source>
        <strain evidence="4">cv. AL8/78</strain>
    </source>
</reference>
<dbReference type="GO" id="GO:0098542">
    <property type="term" value="P:defense response to other organism"/>
    <property type="evidence" value="ECO:0007669"/>
    <property type="project" value="InterPro"/>
</dbReference>
<evidence type="ECO:0000313" key="4">
    <source>
        <dbReference type="EnsemblPlants" id="AET7Gv21028300.1"/>
    </source>
</evidence>
<evidence type="ECO:0000256" key="2">
    <source>
        <dbReference type="ARBA" id="ARBA00023136"/>
    </source>
</evidence>
<keyword evidence="5" id="KW-1185">Reference proteome</keyword>
<dbReference type="GO" id="GO:0009506">
    <property type="term" value="C:plasmodesma"/>
    <property type="evidence" value="ECO:0007669"/>
    <property type="project" value="TreeGrafter"/>
</dbReference>
<dbReference type="Proteomes" id="UP000015105">
    <property type="component" value="Chromosome 7D"/>
</dbReference>
<accession>A0A453SQM0</accession>
<proteinExistence type="predicted"/>
<dbReference type="PANTHER" id="PTHR31415">
    <property type="entry name" value="OS05G0367900 PROTEIN"/>
    <property type="match status" value="1"/>
</dbReference>
<keyword evidence="3" id="KW-0812">Transmembrane</keyword>
<dbReference type="GO" id="GO:0005886">
    <property type="term" value="C:plasma membrane"/>
    <property type="evidence" value="ECO:0007669"/>
    <property type="project" value="TreeGrafter"/>
</dbReference>
<reference evidence="4" key="3">
    <citation type="journal article" date="2017" name="Nature">
        <title>Genome sequence of the progenitor of the wheat D genome Aegilops tauschii.</title>
        <authorList>
            <person name="Luo M.C."/>
            <person name="Gu Y.Q."/>
            <person name="Puiu D."/>
            <person name="Wang H."/>
            <person name="Twardziok S.O."/>
            <person name="Deal K.R."/>
            <person name="Huo N."/>
            <person name="Zhu T."/>
            <person name="Wang L."/>
            <person name="Wang Y."/>
            <person name="McGuire P.E."/>
            <person name="Liu S."/>
            <person name="Long H."/>
            <person name="Ramasamy R.K."/>
            <person name="Rodriguez J.C."/>
            <person name="Van S.L."/>
            <person name="Yuan L."/>
            <person name="Wang Z."/>
            <person name="Xia Z."/>
            <person name="Xiao L."/>
            <person name="Anderson O.D."/>
            <person name="Ouyang S."/>
            <person name="Liang Y."/>
            <person name="Zimin A.V."/>
            <person name="Pertea G."/>
            <person name="Qi P."/>
            <person name="Bennetzen J.L."/>
            <person name="Dai X."/>
            <person name="Dawson M.W."/>
            <person name="Muller H.G."/>
            <person name="Kugler K."/>
            <person name="Rivarola-Duarte L."/>
            <person name="Spannagl M."/>
            <person name="Mayer K.F.X."/>
            <person name="Lu F.H."/>
            <person name="Bevan M.W."/>
            <person name="Leroy P."/>
            <person name="Li P."/>
            <person name="You F.M."/>
            <person name="Sun Q."/>
            <person name="Liu Z."/>
            <person name="Lyons E."/>
            <person name="Wicker T."/>
            <person name="Salzberg S.L."/>
            <person name="Devos K.M."/>
            <person name="Dvorak J."/>
        </authorList>
    </citation>
    <scope>NUCLEOTIDE SEQUENCE [LARGE SCALE GENOMIC DNA]</scope>
    <source>
        <strain evidence="4">cv. AL8/78</strain>
    </source>
</reference>
<dbReference type="Gramene" id="AET7Gv21028300.1">
    <property type="protein sequence ID" value="AET7Gv21028300.1"/>
    <property type="gene ID" value="AET7Gv21028300"/>
</dbReference>
<protein>
    <recommendedName>
        <fullName evidence="6">Late embryogenesis abundant protein LEA-2 subgroup domain-containing protein</fullName>
    </recommendedName>
</protein>
<comment type="subcellular location">
    <subcellularLocation>
        <location evidence="1">Membrane</location>
    </subcellularLocation>
</comment>
<evidence type="ECO:0000256" key="3">
    <source>
        <dbReference type="SAM" id="Phobius"/>
    </source>
</evidence>
<dbReference type="AlphaFoldDB" id="A0A453SQM0"/>
<dbReference type="PANTHER" id="PTHR31415:SF53">
    <property type="entry name" value="HARPIN-INDUCED PROTEIN"/>
    <property type="match status" value="1"/>
</dbReference>
<reference evidence="5" key="1">
    <citation type="journal article" date="2014" name="Science">
        <title>Ancient hybridizations among the ancestral genomes of bread wheat.</title>
        <authorList>
            <consortium name="International Wheat Genome Sequencing Consortium,"/>
            <person name="Marcussen T."/>
            <person name="Sandve S.R."/>
            <person name="Heier L."/>
            <person name="Spannagl M."/>
            <person name="Pfeifer M."/>
            <person name="Jakobsen K.S."/>
            <person name="Wulff B.B."/>
            <person name="Steuernagel B."/>
            <person name="Mayer K.F."/>
            <person name="Olsen O.A."/>
        </authorList>
    </citation>
    <scope>NUCLEOTIDE SEQUENCE [LARGE SCALE GENOMIC DNA]</scope>
    <source>
        <strain evidence="5">cv. AL8/78</strain>
    </source>
</reference>
<keyword evidence="2 3" id="KW-0472">Membrane</keyword>
<dbReference type="EnsemblPlants" id="AET7Gv21028300.1">
    <property type="protein sequence ID" value="AET7Gv21028300.1"/>
    <property type="gene ID" value="AET7Gv21028300"/>
</dbReference>
<reference evidence="5" key="2">
    <citation type="journal article" date="2017" name="Nat. Plants">
        <title>The Aegilops tauschii genome reveals multiple impacts of transposons.</title>
        <authorList>
            <person name="Zhao G."/>
            <person name="Zou C."/>
            <person name="Li K."/>
            <person name="Wang K."/>
            <person name="Li T."/>
            <person name="Gao L."/>
            <person name="Zhang X."/>
            <person name="Wang H."/>
            <person name="Yang Z."/>
            <person name="Liu X."/>
            <person name="Jiang W."/>
            <person name="Mao L."/>
            <person name="Kong X."/>
            <person name="Jiao Y."/>
            <person name="Jia J."/>
        </authorList>
    </citation>
    <scope>NUCLEOTIDE SEQUENCE [LARGE SCALE GENOMIC DNA]</scope>
    <source>
        <strain evidence="5">cv. AL8/78</strain>
    </source>
</reference>
<feature type="transmembrane region" description="Helical" evidence="3">
    <location>
        <begin position="32"/>
        <end position="51"/>
    </location>
</feature>
<name>A0A453SQM0_AEGTS</name>
<reference evidence="4" key="4">
    <citation type="submission" date="2019-03" db="UniProtKB">
        <authorList>
            <consortium name="EnsemblPlants"/>
        </authorList>
    </citation>
    <scope>IDENTIFICATION</scope>
</reference>
<organism evidence="4 5">
    <name type="scientific">Aegilops tauschii subsp. strangulata</name>
    <name type="common">Goatgrass</name>
    <dbReference type="NCBI Taxonomy" id="200361"/>
    <lineage>
        <taxon>Eukaryota</taxon>
        <taxon>Viridiplantae</taxon>
        <taxon>Streptophyta</taxon>
        <taxon>Embryophyta</taxon>
        <taxon>Tracheophyta</taxon>
        <taxon>Spermatophyta</taxon>
        <taxon>Magnoliopsida</taxon>
        <taxon>Liliopsida</taxon>
        <taxon>Poales</taxon>
        <taxon>Poaceae</taxon>
        <taxon>BOP clade</taxon>
        <taxon>Pooideae</taxon>
        <taxon>Triticodae</taxon>
        <taxon>Triticeae</taxon>
        <taxon>Triticinae</taxon>
        <taxon>Aegilops</taxon>
    </lineage>
</organism>